<dbReference type="EMBL" id="JAPKHW010000048">
    <property type="protein sequence ID" value="MCX4151031.1"/>
    <property type="molecule type" value="Genomic_DNA"/>
</dbReference>
<sequence length="154" mass="16088">MKKLLLGGNMPYSVLIALVLAAYLFGGKMSQVTSSGLAKPACGIAVADKGEVILEALLANPEMSKDQRKTNIVTPILDVMRKYQTQGFAVIDMSRNDAGEMTVAAVPANAIDITNELRHAVHLPPSTPSVPHQINAKPASAPDVPKAASGAGND</sequence>
<evidence type="ECO:0000313" key="3">
    <source>
        <dbReference type="EMBL" id="MDQ6412845.1"/>
    </source>
</evidence>
<keyword evidence="4" id="KW-1185">Reference proteome</keyword>
<dbReference type="Proteomes" id="UP001209412">
    <property type="component" value="Unassembled WGS sequence"/>
</dbReference>
<proteinExistence type="predicted"/>
<accession>A0AAP5BLZ8</accession>
<comment type="caution">
    <text evidence="3">The sequence shown here is derived from an EMBL/GenBank/DDBJ whole genome shotgun (WGS) entry which is preliminary data.</text>
</comment>
<protein>
    <submittedName>
        <fullName evidence="3">Uncharacterized protein</fullName>
    </submittedName>
</protein>
<feature type="region of interest" description="Disordered" evidence="1">
    <location>
        <begin position="126"/>
        <end position="154"/>
    </location>
</feature>
<gene>
    <name evidence="3" type="ORF">NIE36_37610</name>
    <name evidence="2" type="ORF">OSB80_37700</name>
</gene>
<evidence type="ECO:0000313" key="4">
    <source>
        <dbReference type="Proteomes" id="UP001209412"/>
    </source>
</evidence>
<dbReference type="EMBL" id="JAMXWF010000048">
    <property type="protein sequence ID" value="MDQ6412845.1"/>
    <property type="molecule type" value="Genomic_DNA"/>
</dbReference>
<dbReference type="Proteomes" id="UP001242288">
    <property type="component" value="Unassembled WGS sequence"/>
</dbReference>
<dbReference type="AlphaFoldDB" id="A0AAP5BLZ8"/>
<name>A0AAP5BLZ8_9BURK</name>
<reference evidence="3" key="1">
    <citation type="submission" date="2022-06" db="EMBL/GenBank/DDBJ databases">
        <title>PHB producers.</title>
        <authorList>
            <person name="Besaury L."/>
        </authorList>
    </citation>
    <scope>NUCLEOTIDE SEQUENCE</scope>
    <source>
        <strain evidence="3 4">SEWS6</strain>
    </source>
</reference>
<dbReference type="RefSeq" id="WP_266241801.1">
    <property type="nucleotide sequence ID" value="NZ_JAMXWF010000048.1"/>
</dbReference>
<evidence type="ECO:0000313" key="2">
    <source>
        <dbReference type="EMBL" id="MCX4151031.1"/>
    </source>
</evidence>
<evidence type="ECO:0000256" key="1">
    <source>
        <dbReference type="SAM" id="MobiDB-lite"/>
    </source>
</evidence>
<organism evidence="3 5">
    <name type="scientific">Paraburkholderia madseniana</name>
    <dbReference type="NCBI Taxonomy" id="2599607"/>
    <lineage>
        <taxon>Bacteria</taxon>
        <taxon>Pseudomonadati</taxon>
        <taxon>Pseudomonadota</taxon>
        <taxon>Betaproteobacteria</taxon>
        <taxon>Burkholderiales</taxon>
        <taxon>Burkholderiaceae</taxon>
        <taxon>Paraburkholderia</taxon>
    </lineage>
</organism>
<evidence type="ECO:0000313" key="5">
    <source>
        <dbReference type="Proteomes" id="UP001242288"/>
    </source>
</evidence>